<feature type="domain" description="LptD C-terminal" evidence="3">
    <location>
        <begin position="369"/>
        <end position="713"/>
    </location>
</feature>
<sequence length="806" mass="88034">MRADATAPSRAAMPADLPGRVRRALRCDAAPARRRGRLILAGCLCAGMAVPLAGPSGTARAQGIDAATAGVAAPPAAPATPPPRPGGLPGGGPIGAAVGGARAPADRNSPVTFTADEVQYDREAGVVTARGHVEAWQGERILRTDEFTYNRNTGVATARGHVQLMEPDGQVLFADYAELTGDMKEGVLEGLRGLLAANGRVAANGARRHGGTVTDFARVVYSSCDLCREDPMRAPLWQVRARVASHDQEAHRIEYRDATVQFAGIPTFYTPYLSHPDPSTPRASGFLFPTFGYTRFLGAFAETPYYWAIDDAQDLTIAPIFATDVPPSLSLEYRRRFNFGEIQAQGSIAYLRTNDISGYSNGAPGLNGHIFAKGRFTLDENWRAGFDVNRASNELYLRIYRFGARPVLPTVIYTEGFWDTSAYARIDMRAYQGLRPQVDLTRNTPYVLPNAYYERQMAADRIGGRLTWDVSALNVLRDSGADTRRLAGRLNYSLPRTDNAGGLWNFQAQIDTRGYWAQGQAADPVDLPRANGTNGDAIPRLAVDWRWPLARSAGEYGTQIIEPHVQLVTGPNTGAQRNRPNEDSIDLEFTDANLFALNRFTGRDRLEGGSRVDAAFRGAWLFPNGGQIEGLVGRSFRFHRDSTFFEGSGLEGRSSDTVARATLSPVPWLSLIGRARFDNDTWNTNFTDVSANVQMGNVGLSGGYLLTPSLPYLTPTGKPREEVSAGINTRIGRWTFGATGRYGIAISRPVSAYVSALYEDECFILDLRYLRRFAEDPSNGRQYASNTLLLFRIGLKTIGDFGFRAL</sequence>
<keyword evidence="1" id="KW-0472">Membrane</keyword>
<dbReference type="InterPro" id="IPR007543">
    <property type="entry name" value="LptD_C"/>
</dbReference>
<dbReference type="Gene3D" id="2.60.450.10">
    <property type="entry name" value="Lipopolysaccharide (LPS) transport protein A like domain"/>
    <property type="match status" value="1"/>
</dbReference>
<dbReference type="Proteomes" id="UP001139516">
    <property type="component" value="Unassembled WGS sequence"/>
</dbReference>
<evidence type="ECO:0000313" key="4">
    <source>
        <dbReference type="EMBL" id="MCK8782841.1"/>
    </source>
</evidence>
<dbReference type="GO" id="GO:0043165">
    <property type="term" value="P:Gram-negative-bacterium-type cell outer membrane assembly"/>
    <property type="evidence" value="ECO:0007669"/>
    <property type="project" value="UniProtKB-UniRule"/>
</dbReference>
<comment type="subunit">
    <text evidence="1">Component of the lipopolysaccharide transport and assembly complex.</text>
</comment>
<dbReference type="InterPro" id="IPR050218">
    <property type="entry name" value="LptD"/>
</dbReference>
<dbReference type="PANTHER" id="PTHR30189">
    <property type="entry name" value="LPS-ASSEMBLY PROTEIN"/>
    <property type="match status" value="1"/>
</dbReference>
<dbReference type="EMBL" id="JALPRX010000001">
    <property type="protein sequence ID" value="MCK8782841.1"/>
    <property type="molecule type" value="Genomic_DNA"/>
</dbReference>
<dbReference type="GO" id="GO:1990351">
    <property type="term" value="C:transporter complex"/>
    <property type="evidence" value="ECO:0007669"/>
    <property type="project" value="TreeGrafter"/>
</dbReference>
<evidence type="ECO:0000256" key="2">
    <source>
        <dbReference type="SAM" id="MobiDB-lite"/>
    </source>
</evidence>
<feature type="compositionally biased region" description="Gly residues" evidence="2">
    <location>
        <begin position="87"/>
        <end position="98"/>
    </location>
</feature>
<dbReference type="AlphaFoldDB" id="A0A9X1Y3H8"/>
<dbReference type="PANTHER" id="PTHR30189:SF1">
    <property type="entry name" value="LPS-ASSEMBLY PROTEIN LPTD"/>
    <property type="match status" value="1"/>
</dbReference>
<evidence type="ECO:0000259" key="3">
    <source>
        <dbReference type="Pfam" id="PF04453"/>
    </source>
</evidence>
<feature type="compositionally biased region" description="Pro residues" evidence="2">
    <location>
        <begin position="75"/>
        <end position="86"/>
    </location>
</feature>
<keyword evidence="1" id="KW-0998">Cell outer membrane</keyword>
<proteinExistence type="inferred from homology"/>
<dbReference type="GO" id="GO:0009279">
    <property type="term" value="C:cell outer membrane"/>
    <property type="evidence" value="ECO:0007669"/>
    <property type="project" value="UniProtKB-SubCell"/>
</dbReference>
<evidence type="ECO:0000256" key="1">
    <source>
        <dbReference type="HAMAP-Rule" id="MF_01411"/>
    </source>
</evidence>
<organism evidence="4 5">
    <name type="scientific">Roseomonas acroporae</name>
    <dbReference type="NCBI Taxonomy" id="2937791"/>
    <lineage>
        <taxon>Bacteria</taxon>
        <taxon>Pseudomonadati</taxon>
        <taxon>Pseudomonadota</taxon>
        <taxon>Alphaproteobacteria</taxon>
        <taxon>Acetobacterales</taxon>
        <taxon>Roseomonadaceae</taxon>
        <taxon>Roseomonas</taxon>
    </lineage>
</organism>
<dbReference type="GO" id="GO:0015920">
    <property type="term" value="P:lipopolysaccharide transport"/>
    <property type="evidence" value="ECO:0007669"/>
    <property type="project" value="InterPro"/>
</dbReference>
<dbReference type="HAMAP" id="MF_01411">
    <property type="entry name" value="LPS_assembly_LptD"/>
    <property type="match status" value="1"/>
</dbReference>
<accession>A0A9X1Y3H8</accession>
<comment type="caution">
    <text evidence="1">Lacks conserved residue(s) required for the propagation of feature annotation.</text>
</comment>
<feature type="region of interest" description="Disordered" evidence="2">
    <location>
        <begin position="72"/>
        <end position="107"/>
    </location>
</feature>
<keyword evidence="5" id="KW-1185">Reference proteome</keyword>
<evidence type="ECO:0000313" key="5">
    <source>
        <dbReference type="Proteomes" id="UP001139516"/>
    </source>
</evidence>
<name>A0A9X1Y3H8_9PROT</name>
<comment type="similarity">
    <text evidence="1">Belongs to the LptD family.</text>
</comment>
<gene>
    <name evidence="1 4" type="primary">lptD</name>
    <name evidence="4" type="ORF">M0638_00415</name>
</gene>
<comment type="subcellular location">
    <subcellularLocation>
        <location evidence="1">Cell outer membrane</location>
    </subcellularLocation>
</comment>
<dbReference type="RefSeq" id="WP_248664958.1">
    <property type="nucleotide sequence ID" value="NZ_JALPRX010000001.1"/>
</dbReference>
<reference evidence="4" key="1">
    <citation type="submission" date="2022-04" db="EMBL/GenBank/DDBJ databases">
        <title>Roseomonas acroporae sp. nov., isolated from coral Acropora digitifera.</title>
        <authorList>
            <person name="Sun H."/>
        </authorList>
    </citation>
    <scope>NUCLEOTIDE SEQUENCE</scope>
    <source>
        <strain evidence="4">NAR14</strain>
    </source>
</reference>
<keyword evidence="1" id="KW-0732">Signal</keyword>
<dbReference type="InterPro" id="IPR020889">
    <property type="entry name" value="LipoPS_assembly_LptD"/>
</dbReference>
<dbReference type="Pfam" id="PF04453">
    <property type="entry name" value="LptD"/>
    <property type="match status" value="1"/>
</dbReference>
<comment type="function">
    <text evidence="1">Involved in the assembly of lipopolysaccharide (LPS) at the surface of the outer membrane.</text>
</comment>
<comment type="caution">
    <text evidence="4">The sequence shown here is derived from an EMBL/GenBank/DDBJ whole genome shotgun (WGS) entry which is preliminary data.</text>
</comment>
<protein>
    <recommendedName>
        <fullName evidence="1">LPS-assembly protein LptD</fullName>
    </recommendedName>
</protein>